<dbReference type="PROSITE" id="PS50075">
    <property type="entry name" value="CARRIER"/>
    <property type="match status" value="1"/>
</dbReference>
<evidence type="ECO:0000256" key="2">
    <source>
        <dbReference type="ARBA" id="ARBA00022516"/>
    </source>
</evidence>
<dbReference type="InterPro" id="IPR003231">
    <property type="entry name" value="ACP"/>
</dbReference>
<dbReference type="GO" id="GO:0000036">
    <property type="term" value="F:acyl carrier activity"/>
    <property type="evidence" value="ECO:0007669"/>
    <property type="project" value="TreeGrafter"/>
</dbReference>
<dbReference type="SUPFAM" id="SSF47336">
    <property type="entry name" value="ACP-like"/>
    <property type="match status" value="1"/>
</dbReference>
<dbReference type="HAMAP" id="MF_01217">
    <property type="entry name" value="Acyl_carrier"/>
    <property type="match status" value="1"/>
</dbReference>
<evidence type="ECO:0000256" key="1">
    <source>
        <dbReference type="ARBA" id="ARBA00022450"/>
    </source>
</evidence>
<gene>
    <name evidence="8" type="ORF">S03H2_49705</name>
</gene>
<keyword evidence="3" id="KW-0597">Phosphoprotein</keyword>
<protein>
    <recommendedName>
        <fullName evidence="7">Carrier domain-containing protein</fullName>
    </recommendedName>
</protein>
<reference evidence="8" key="1">
    <citation type="journal article" date="2014" name="Front. Microbiol.">
        <title>High frequency of phylogenetically diverse reductive dehalogenase-homologous genes in deep subseafloor sedimentary metagenomes.</title>
        <authorList>
            <person name="Kawai M."/>
            <person name="Futagami T."/>
            <person name="Toyoda A."/>
            <person name="Takaki Y."/>
            <person name="Nishi S."/>
            <person name="Hori S."/>
            <person name="Arai W."/>
            <person name="Tsubouchi T."/>
            <person name="Morono Y."/>
            <person name="Uchiyama I."/>
            <person name="Ito T."/>
            <person name="Fujiyama A."/>
            <person name="Inagaki F."/>
            <person name="Takami H."/>
        </authorList>
    </citation>
    <scope>NUCLEOTIDE SEQUENCE</scope>
    <source>
        <strain evidence="8">Expedition CK06-06</strain>
    </source>
</reference>
<dbReference type="GO" id="GO:0009245">
    <property type="term" value="P:lipid A biosynthetic process"/>
    <property type="evidence" value="ECO:0007669"/>
    <property type="project" value="TreeGrafter"/>
</dbReference>
<dbReference type="GO" id="GO:0000035">
    <property type="term" value="F:acyl binding"/>
    <property type="evidence" value="ECO:0007669"/>
    <property type="project" value="TreeGrafter"/>
</dbReference>
<dbReference type="PANTHER" id="PTHR20863:SF76">
    <property type="entry name" value="CARRIER DOMAIN-CONTAINING PROTEIN"/>
    <property type="match status" value="1"/>
</dbReference>
<evidence type="ECO:0000256" key="4">
    <source>
        <dbReference type="ARBA" id="ARBA00022832"/>
    </source>
</evidence>
<dbReference type="GO" id="GO:0005829">
    <property type="term" value="C:cytosol"/>
    <property type="evidence" value="ECO:0007669"/>
    <property type="project" value="TreeGrafter"/>
</dbReference>
<evidence type="ECO:0000256" key="5">
    <source>
        <dbReference type="ARBA" id="ARBA00023098"/>
    </source>
</evidence>
<dbReference type="EMBL" id="BARU01031431">
    <property type="protein sequence ID" value="GAH74429.1"/>
    <property type="molecule type" value="Genomic_DNA"/>
</dbReference>
<dbReference type="Pfam" id="PF00550">
    <property type="entry name" value="PP-binding"/>
    <property type="match status" value="1"/>
</dbReference>
<name>X1J7V0_9ZZZZ</name>
<dbReference type="InterPro" id="IPR006162">
    <property type="entry name" value="Ppantetheine_attach_site"/>
</dbReference>
<keyword evidence="2" id="KW-0444">Lipid biosynthesis</keyword>
<proteinExistence type="inferred from homology"/>
<keyword evidence="1" id="KW-0596">Phosphopantetheine</keyword>
<feature type="domain" description="Carrier" evidence="7">
    <location>
        <begin position="4"/>
        <end position="79"/>
    </location>
</feature>
<dbReference type="InterPro" id="IPR009081">
    <property type="entry name" value="PP-bd_ACP"/>
</dbReference>
<evidence type="ECO:0000313" key="8">
    <source>
        <dbReference type="EMBL" id="GAH74429.1"/>
    </source>
</evidence>
<dbReference type="GO" id="GO:0016020">
    <property type="term" value="C:membrane"/>
    <property type="evidence" value="ECO:0007669"/>
    <property type="project" value="GOC"/>
</dbReference>
<accession>X1J7V0</accession>
<dbReference type="InterPro" id="IPR036736">
    <property type="entry name" value="ACP-like_sf"/>
</dbReference>
<sequence length="81" mass="8847">MENNEIRERVVKVVCDVLSIEPDMVTDESNFVFDLGAESTQSVQLVAGFEEAFGIEMDNESALAVQTVGEAVGFVGKYVKD</sequence>
<comment type="caution">
    <text evidence="8">The sequence shown here is derived from an EMBL/GenBank/DDBJ whole genome shotgun (WGS) entry which is preliminary data.</text>
</comment>
<dbReference type="PANTHER" id="PTHR20863">
    <property type="entry name" value="ACYL CARRIER PROTEIN"/>
    <property type="match status" value="1"/>
</dbReference>
<evidence type="ECO:0000256" key="3">
    <source>
        <dbReference type="ARBA" id="ARBA00022553"/>
    </source>
</evidence>
<keyword evidence="6" id="KW-0275">Fatty acid biosynthesis</keyword>
<keyword evidence="4" id="KW-0276">Fatty acid metabolism</keyword>
<evidence type="ECO:0000256" key="6">
    <source>
        <dbReference type="ARBA" id="ARBA00023160"/>
    </source>
</evidence>
<evidence type="ECO:0000259" key="7">
    <source>
        <dbReference type="PROSITE" id="PS50075"/>
    </source>
</evidence>
<dbReference type="PROSITE" id="PS00012">
    <property type="entry name" value="PHOSPHOPANTETHEINE"/>
    <property type="match status" value="1"/>
</dbReference>
<dbReference type="AlphaFoldDB" id="X1J7V0"/>
<dbReference type="Gene3D" id="1.10.1200.10">
    <property type="entry name" value="ACP-like"/>
    <property type="match status" value="1"/>
</dbReference>
<keyword evidence="5" id="KW-0443">Lipid metabolism</keyword>
<organism evidence="8">
    <name type="scientific">marine sediment metagenome</name>
    <dbReference type="NCBI Taxonomy" id="412755"/>
    <lineage>
        <taxon>unclassified sequences</taxon>
        <taxon>metagenomes</taxon>
        <taxon>ecological metagenomes</taxon>
    </lineage>
</organism>